<keyword evidence="10" id="KW-1185">Reference proteome</keyword>
<dbReference type="SUPFAM" id="SSF47616">
    <property type="entry name" value="GST C-terminal domain-like"/>
    <property type="match status" value="1"/>
</dbReference>
<dbReference type="InterPro" id="IPR036433">
    <property type="entry name" value="EF1B_G_C_sf"/>
</dbReference>
<evidence type="ECO:0000256" key="2">
    <source>
        <dbReference type="ARBA" id="ARBA00022768"/>
    </source>
</evidence>
<dbReference type="InterPro" id="IPR004045">
    <property type="entry name" value="Glutathione_S-Trfase_N"/>
</dbReference>
<evidence type="ECO:0000256" key="4">
    <source>
        <dbReference type="PROSITE-ProRule" id="PRU00519"/>
    </source>
</evidence>
<dbReference type="Proteomes" id="UP001166286">
    <property type="component" value="Unassembled WGS sequence"/>
</dbReference>
<dbReference type="PROSITE" id="PS50405">
    <property type="entry name" value="GST_CTER"/>
    <property type="match status" value="1"/>
</dbReference>
<dbReference type="Pfam" id="PF00043">
    <property type="entry name" value="GST_C"/>
    <property type="match status" value="1"/>
</dbReference>
<dbReference type="FunFam" id="3.30.70.1010:FF:000001">
    <property type="entry name" value="Elongation factor 1-gamma 1"/>
    <property type="match status" value="1"/>
</dbReference>
<accession>A0AA39R216</accession>
<dbReference type="FunFam" id="1.20.1050.10:FF:000006">
    <property type="entry name" value="Elongation factor 1 gamma"/>
    <property type="match status" value="1"/>
</dbReference>
<dbReference type="InterPro" id="IPR050802">
    <property type="entry name" value="EF-GSTs"/>
</dbReference>
<dbReference type="SMART" id="SM01183">
    <property type="entry name" value="EF1G"/>
    <property type="match status" value="1"/>
</dbReference>
<dbReference type="PANTHER" id="PTHR43986:SF1">
    <property type="entry name" value="ELONGATION FACTOR 1-GAMMA"/>
    <property type="match status" value="1"/>
</dbReference>
<dbReference type="Pfam" id="PF00647">
    <property type="entry name" value="EF1G"/>
    <property type="match status" value="1"/>
</dbReference>
<organism evidence="9 10">
    <name type="scientific">Cladonia borealis</name>
    <dbReference type="NCBI Taxonomy" id="184061"/>
    <lineage>
        <taxon>Eukaryota</taxon>
        <taxon>Fungi</taxon>
        <taxon>Dikarya</taxon>
        <taxon>Ascomycota</taxon>
        <taxon>Pezizomycotina</taxon>
        <taxon>Lecanoromycetes</taxon>
        <taxon>OSLEUM clade</taxon>
        <taxon>Lecanoromycetidae</taxon>
        <taxon>Lecanorales</taxon>
        <taxon>Lecanorineae</taxon>
        <taxon>Cladoniaceae</taxon>
        <taxon>Cladonia</taxon>
    </lineage>
</organism>
<dbReference type="GO" id="GO:0005634">
    <property type="term" value="C:nucleus"/>
    <property type="evidence" value="ECO:0007669"/>
    <property type="project" value="TreeGrafter"/>
</dbReference>
<evidence type="ECO:0000259" key="6">
    <source>
        <dbReference type="PROSITE" id="PS50040"/>
    </source>
</evidence>
<feature type="region of interest" description="Disordered" evidence="5">
    <location>
        <begin position="215"/>
        <end position="266"/>
    </location>
</feature>
<dbReference type="PANTHER" id="PTHR43986">
    <property type="entry name" value="ELONGATION FACTOR 1-GAMMA"/>
    <property type="match status" value="1"/>
</dbReference>
<evidence type="ECO:0000313" key="10">
    <source>
        <dbReference type="Proteomes" id="UP001166286"/>
    </source>
</evidence>
<dbReference type="InterPro" id="IPR036249">
    <property type="entry name" value="Thioredoxin-like_sf"/>
</dbReference>
<keyword evidence="2 4" id="KW-0251">Elongation factor</keyword>
<name>A0AA39R216_9LECA</name>
<dbReference type="InterPro" id="IPR001662">
    <property type="entry name" value="EF1B_G_C"/>
</dbReference>
<dbReference type="InterPro" id="IPR036282">
    <property type="entry name" value="Glutathione-S-Trfase_C_sf"/>
</dbReference>
<dbReference type="GO" id="GO:0003746">
    <property type="term" value="F:translation elongation factor activity"/>
    <property type="evidence" value="ECO:0007669"/>
    <property type="project" value="UniProtKB-UniRule"/>
</dbReference>
<dbReference type="InterPro" id="IPR010987">
    <property type="entry name" value="Glutathione-S-Trfase_C-like"/>
</dbReference>
<dbReference type="SUPFAM" id="SSF52833">
    <property type="entry name" value="Thioredoxin-like"/>
    <property type="match status" value="1"/>
</dbReference>
<evidence type="ECO:0008006" key="11">
    <source>
        <dbReference type="Google" id="ProtNLM"/>
    </source>
</evidence>
<dbReference type="Gene3D" id="3.30.70.1010">
    <property type="entry name" value="Translation elongation factor EF1B, gamma chain, conserved domain"/>
    <property type="match status" value="1"/>
</dbReference>
<evidence type="ECO:0000259" key="8">
    <source>
        <dbReference type="PROSITE" id="PS50405"/>
    </source>
</evidence>
<reference evidence="9" key="1">
    <citation type="submission" date="2023-03" db="EMBL/GenBank/DDBJ databases">
        <title>Complete genome of Cladonia borealis.</title>
        <authorList>
            <person name="Park H."/>
        </authorList>
    </citation>
    <scope>NUCLEOTIDE SEQUENCE</scope>
    <source>
        <strain evidence="9">ANT050790</strain>
    </source>
</reference>
<evidence type="ECO:0000259" key="7">
    <source>
        <dbReference type="PROSITE" id="PS50404"/>
    </source>
</evidence>
<keyword evidence="3 4" id="KW-0648">Protein biosynthesis</keyword>
<dbReference type="CDD" id="cd03181">
    <property type="entry name" value="GST_C_EF1Bgamma_like"/>
    <property type="match status" value="1"/>
</dbReference>
<evidence type="ECO:0000313" key="9">
    <source>
        <dbReference type="EMBL" id="KAK0512596.1"/>
    </source>
</evidence>
<dbReference type="SFLD" id="SFLDS00019">
    <property type="entry name" value="Glutathione_Transferase_(cytos"/>
    <property type="match status" value="1"/>
</dbReference>
<evidence type="ECO:0000256" key="3">
    <source>
        <dbReference type="ARBA" id="ARBA00022917"/>
    </source>
</evidence>
<dbReference type="Pfam" id="PF02798">
    <property type="entry name" value="GST_N"/>
    <property type="match status" value="1"/>
</dbReference>
<feature type="domain" description="GST C-terminal" evidence="8">
    <location>
        <begin position="88"/>
        <end position="220"/>
    </location>
</feature>
<dbReference type="PROSITE" id="PS50040">
    <property type="entry name" value="EF1G_C"/>
    <property type="match status" value="1"/>
</dbReference>
<evidence type="ECO:0000256" key="5">
    <source>
        <dbReference type="SAM" id="MobiDB-lite"/>
    </source>
</evidence>
<comment type="similarity">
    <text evidence="1">Belongs to the GST superfamily.</text>
</comment>
<feature type="domain" description="GST N-terminal" evidence="7">
    <location>
        <begin position="2"/>
        <end position="83"/>
    </location>
</feature>
<dbReference type="Gene3D" id="1.20.1050.10">
    <property type="match status" value="1"/>
</dbReference>
<comment type="caution">
    <text evidence="9">The sequence shown here is derived from an EMBL/GenBank/DDBJ whole genome shotgun (WGS) entry which is preliminary data.</text>
</comment>
<protein>
    <recommendedName>
        <fullName evidence="11">Elongation factor 1-gamma</fullName>
    </recommendedName>
</protein>
<dbReference type="InterPro" id="IPR040079">
    <property type="entry name" value="Glutathione_S-Trfase"/>
</dbReference>
<dbReference type="InterPro" id="IPR004046">
    <property type="entry name" value="GST_C"/>
</dbReference>
<dbReference type="Gene3D" id="3.40.30.10">
    <property type="entry name" value="Glutaredoxin"/>
    <property type="match status" value="1"/>
</dbReference>
<dbReference type="FunFam" id="3.40.30.10:FF:000142">
    <property type="entry name" value="Elongation factor 1 gamma"/>
    <property type="match status" value="1"/>
</dbReference>
<proteinExistence type="inferred from homology"/>
<dbReference type="EMBL" id="JAFEKC020000009">
    <property type="protein sequence ID" value="KAK0512596.1"/>
    <property type="molecule type" value="Genomic_DNA"/>
</dbReference>
<dbReference type="AlphaFoldDB" id="A0AA39R216"/>
<dbReference type="GO" id="GO:0005737">
    <property type="term" value="C:cytoplasm"/>
    <property type="evidence" value="ECO:0007669"/>
    <property type="project" value="TreeGrafter"/>
</dbReference>
<dbReference type="PROSITE" id="PS50404">
    <property type="entry name" value="GST_NTER"/>
    <property type="match status" value="1"/>
</dbReference>
<feature type="compositionally biased region" description="Basic and acidic residues" evidence="5">
    <location>
        <begin position="217"/>
        <end position="244"/>
    </location>
</feature>
<sequence length="420" mass="48239">MAFGKLYTRELNPRSTAIRAVAKANKLDLEIVETDVSKGPLSADYLKINKLGTVPSFVGADGYELTECIAIAIYITSQNEKTSLLGKTKQDYASILRWMSFANSEVLPPLGGWFRPLIGRDPYNKKAVDDSQKKALKAVKVLDEHLLVHTFLVGERITLADLFTAGIISRGFQFFFDKQWREEHPSVTRWYETVYNQPIYSAVVDKLQFIDQAIENKPPKTDKQEKPKKEQAAKKEQPKPKAKEVEEEEEEEDKPAPKPKHPLEALPKPTLVLDDWKRKYSNEETREVALPWFWENYNAEEYSLWKCDYKYNDELTQVFMTANLIGGFFTRLEASRKYIFGAASVYGEKNNSIIKGAFVVRGQEAEPAFDVAPDYESFEFTKLDPSKPEDKEFLNDQWAWDKPIVVDGKEYPWADGKVFK</sequence>
<gene>
    <name evidence="9" type="ORF">JMJ35_004613</name>
</gene>
<dbReference type="CDD" id="cd03044">
    <property type="entry name" value="GST_N_EF1Bgamma"/>
    <property type="match status" value="1"/>
</dbReference>
<evidence type="ECO:0000256" key="1">
    <source>
        <dbReference type="ARBA" id="ARBA00007409"/>
    </source>
</evidence>
<dbReference type="SFLD" id="SFLDG00358">
    <property type="entry name" value="Main_(cytGST)"/>
    <property type="match status" value="1"/>
</dbReference>
<dbReference type="SUPFAM" id="SSF89942">
    <property type="entry name" value="eEF1-gamma domain"/>
    <property type="match status" value="1"/>
</dbReference>
<feature type="domain" description="EF-1-gamma C-terminal" evidence="6">
    <location>
        <begin position="259"/>
        <end position="420"/>
    </location>
</feature>